<name>A0A1G6D2F5_9GAMM</name>
<dbReference type="STRING" id="1159017.SAMN02927930_01490"/>
<proteinExistence type="predicted"/>
<dbReference type="OrthoDB" id="8525200at2"/>
<reference evidence="3" key="1">
    <citation type="submission" date="2016-10" db="EMBL/GenBank/DDBJ databases">
        <authorList>
            <person name="Varghese N."/>
            <person name="Submissions S."/>
        </authorList>
    </citation>
    <scope>NUCLEOTIDE SEQUENCE [LARGE SCALE GENOMIC DNA]</scope>
    <source>
        <strain evidence="3">CGMCC 1.10824</strain>
    </source>
</reference>
<evidence type="ECO:0000256" key="1">
    <source>
        <dbReference type="SAM" id="Coils"/>
    </source>
</evidence>
<dbReference type="InterPro" id="IPR029016">
    <property type="entry name" value="GAF-like_dom_sf"/>
</dbReference>
<dbReference type="AlphaFoldDB" id="A0A1G6D2F5"/>
<dbReference type="PANTHER" id="PTHR38765">
    <property type="entry name" value="DUF484 DOMAIN-CONTAINING PROTEIN"/>
    <property type="match status" value="1"/>
</dbReference>
<evidence type="ECO:0000313" key="3">
    <source>
        <dbReference type="Proteomes" id="UP000199626"/>
    </source>
</evidence>
<feature type="coiled-coil region" evidence="1">
    <location>
        <begin position="49"/>
        <end position="76"/>
    </location>
</feature>
<dbReference type="Gene3D" id="3.30.450.40">
    <property type="match status" value="1"/>
</dbReference>
<gene>
    <name evidence="2" type="ORF">SAMN02927930_01490</name>
</gene>
<protein>
    <recommendedName>
        <fullName evidence="4">DUF484 domain-containing protein</fullName>
    </recommendedName>
</protein>
<dbReference type="Proteomes" id="UP000199626">
    <property type="component" value="Unassembled WGS sequence"/>
</dbReference>
<dbReference type="EMBL" id="FMXN01000008">
    <property type="protein sequence ID" value="SDB39288.1"/>
    <property type="molecule type" value="Genomic_DNA"/>
</dbReference>
<sequence length="235" mass="26855">MTSEVKPLAPPVVDDTLITEYLIENPDFFERHSHLLQQLSLRHQQQGTVSLVERQQQVLRQRIMQLEEEITDLMVTARRNEEIFQAYSDLYVALLACDDLPSVMDALQDTFASRLQMPALTLKFFDSPMELDEQFTFAADTHKMLLSKRFQTTQVYLGRLTAEEKKLLFPNEAINSVALLLLGKKGELGMLAIGNHDAGHFEPAMDTLLIRQLQALLSRILPPLLHHQAQHHDLS</sequence>
<dbReference type="RefSeq" id="WP_092593267.1">
    <property type="nucleotide sequence ID" value="NZ_FMXN01000008.1"/>
</dbReference>
<keyword evidence="3" id="KW-1185">Reference proteome</keyword>
<accession>A0A1G6D2F5</accession>
<dbReference type="InterPro" id="IPR007435">
    <property type="entry name" value="DUF484"/>
</dbReference>
<organism evidence="2 3">
    <name type="scientific">Pseudidiomarina indica</name>
    <dbReference type="NCBI Taxonomy" id="1159017"/>
    <lineage>
        <taxon>Bacteria</taxon>
        <taxon>Pseudomonadati</taxon>
        <taxon>Pseudomonadota</taxon>
        <taxon>Gammaproteobacteria</taxon>
        <taxon>Alteromonadales</taxon>
        <taxon>Idiomarinaceae</taxon>
        <taxon>Pseudidiomarina</taxon>
    </lineage>
</organism>
<dbReference type="Pfam" id="PF04340">
    <property type="entry name" value="DUF484"/>
    <property type="match status" value="1"/>
</dbReference>
<evidence type="ECO:0000313" key="2">
    <source>
        <dbReference type="EMBL" id="SDB39288.1"/>
    </source>
</evidence>
<dbReference type="PANTHER" id="PTHR38765:SF1">
    <property type="entry name" value="DUF484 DOMAIN-CONTAINING PROTEIN"/>
    <property type="match status" value="1"/>
</dbReference>
<keyword evidence="1" id="KW-0175">Coiled coil</keyword>
<evidence type="ECO:0008006" key="4">
    <source>
        <dbReference type="Google" id="ProtNLM"/>
    </source>
</evidence>